<dbReference type="RefSeq" id="WP_008944068.1">
    <property type="nucleotide sequence ID" value="NZ_RBIG01000003.1"/>
</dbReference>
<dbReference type="EMBL" id="RBIG01000003">
    <property type="protein sequence ID" value="RKQ68238.1"/>
    <property type="molecule type" value="Genomic_DNA"/>
</dbReference>
<organism evidence="2 3">
    <name type="scientific">Oceanibaculum indicum</name>
    <dbReference type="NCBI Taxonomy" id="526216"/>
    <lineage>
        <taxon>Bacteria</taxon>
        <taxon>Pseudomonadati</taxon>
        <taxon>Pseudomonadota</taxon>
        <taxon>Alphaproteobacteria</taxon>
        <taxon>Rhodospirillales</taxon>
        <taxon>Oceanibaculaceae</taxon>
        <taxon>Oceanibaculum</taxon>
    </lineage>
</organism>
<reference evidence="2 3" key="1">
    <citation type="submission" date="2018-10" db="EMBL/GenBank/DDBJ databases">
        <title>Comparative analysis of microorganisms from saline springs in Andes Mountain Range, Colombia.</title>
        <authorList>
            <person name="Rubin E."/>
        </authorList>
    </citation>
    <scope>NUCLEOTIDE SEQUENCE [LARGE SCALE GENOMIC DNA]</scope>
    <source>
        <strain evidence="2 3">USBA 36</strain>
    </source>
</reference>
<accession>A0A420WB76</accession>
<dbReference type="PANTHER" id="PTHR43102:SF2">
    <property type="entry name" value="GAF DOMAIN-CONTAINING PROTEIN"/>
    <property type="match status" value="1"/>
</dbReference>
<dbReference type="Gene3D" id="3.30.450.40">
    <property type="match status" value="1"/>
</dbReference>
<dbReference type="OrthoDB" id="315417at2"/>
<feature type="domain" description="GAF" evidence="1">
    <location>
        <begin position="26"/>
        <end position="170"/>
    </location>
</feature>
<dbReference type="AlphaFoldDB" id="A0A420WB76"/>
<sequence>MQPPAIPADEEFRLAALHELRLLDTPPEEAFEKIVTLGQALFDVPTCLVSLIDANRQWFKARVGLGVPETPREVSFCGHAIHGREAFVVLDASKDERFHDNPVVTGAPYLRFYAGAPVWLPSGYAIGTVCLLSPEPRQSFGSQEQKLLASLASLALEAVTARALRLQLDRESLTRLRFEAVLDSMSAPVALADDEGAVRSRNAAFTALPMRFPEVAWLAEEPMRLPAGLLSAPELDTEGMTSLTLSGADGTCVLDIYRDAGGYAVIGRD</sequence>
<dbReference type="SMART" id="SM00065">
    <property type="entry name" value="GAF"/>
    <property type="match status" value="1"/>
</dbReference>
<dbReference type="Proteomes" id="UP000277424">
    <property type="component" value="Unassembled WGS sequence"/>
</dbReference>
<dbReference type="InterPro" id="IPR003018">
    <property type="entry name" value="GAF"/>
</dbReference>
<evidence type="ECO:0000313" key="3">
    <source>
        <dbReference type="Proteomes" id="UP000277424"/>
    </source>
</evidence>
<protein>
    <submittedName>
        <fullName evidence="2">GAF domain-containing protein</fullName>
    </submittedName>
</protein>
<dbReference type="InterPro" id="IPR029016">
    <property type="entry name" value="GAF-like_dom_sf"/>
</dbReference>
<evidence type="ECO:0000313" key="2">
    <source>
        <dbReference type="EMBL" id="RKQ68238.1"/>
    </source>
</evidence>
<gene>
    <name evidence="2" type="ORF">BCL74_2714</name>
</gene>
<dbReference type="Pfam" id="PF01590">
    <property type="entry name" value="GAF"/>
    <property type="match status" value="1"/>
</dbReference>
<comment type="caution">
    <text evidence="2">The sequence shown here is derived from an EMBL/GenBank/DDBJ whole genome shotgun (WGS) entry which is preliminary data.</text>
</comment>
<dbReference type="PANTHER" id="PTHR43102">
    <property type="entry name" value="SLR1143 PROTEIN"/>
    <property type="match status" value="1"/>
</dbReference>
<evidence type="ECO:0000259" key="1">
    <source>
        <dbReference type="SMART" id="SM00065"/>
    </source>
</evidence>
<dbReference type="SUPFAM" id="SSF55781">
    <property type="entry name" value="GAF domain-like"/>
    <property type="match status" value="1"/>
</dbReference>
<name>A0A420WB76_9PROT</name>
<proteinExistence type="predicted"/>